<dbReference type="EC" id="2.7.1.107" evidence="3 24"/>
<evidence type="ECO:0000256" key="5">
    <source>
        <dbReference type="ARBA" id="ARBA00022475"/>
    </source>
</evidence>
<dbReference type="EMBL" id="UXAW01000096">
    <property type="protein sequence ID" value="VDC32886.1"/>
    <property type="molecule type" value="Genomic_DNA"/>
</dbReference>
<evidence type="ECO:0000256" key="22">
    <source>
        <dbReference type="PIRSR" id="PIRSR600829-3"/>
    </source>
</evidence>
<comment type="cofactor">
    <cofactor evidence="23">
        <name>Mg(2+)</name>
        <dbReference type="ChEBI" id="CHEBI:18420"/>
    </cofactor>
    <text evidence="23">Mn(2+), Zn(2+), Cd(2+) and Co(2+) support activity to lesser extents.</text>
</comment>
<dbReference type="GO" id="GO:0004143">
    <property type="term" value="F:ATP-dependent diacylglycerol kinase activity"/>
    <property type="evidence" value="ECO:0007669"/>
    <property type="project" value="UniProtKB-EC"/>
</dbReference>
<comment type="subcellular location">
    <subcellularLocation>
        <location evidence="1 24">Cell inner membrane</location>
        <topology evidence="1 24">Multi-pass membrane protein</topology>
    </subcellularLocation>
</comment>
<evidence type="ECO:0000256" key="16">
    <source>
        <dbReference type="ARBA" id="ARBA00023098"/>
    </source>
</evidence>
<comment type="function">
    <text evidence="24">Catalyzes the ATP-dependent phosphorylation of sn-l,2-diacylglycerol (DAG) to phosphatidic acid. Involved in the recycling of diacylglycerol produced as a by-product during membrane-derived oligosaccharide (MDO) biosynthesis.</text>
</comment>
<feature type="active site" description="Proton acceptor" evidence="20">
    <location>
        <position position="80"/>
    </location>
</feature>
<comment type="similarity">
    <text evidence="2 24">Belongs to the bacterial diacylglycerol kinase family.</text>
</comment>
<evidence type="ECO:0000256" key="15">
    <source>
        <dbReference type="ARBA" id="ARBA00022989"/>
    </source>
</evidence>
<dbReference type="Proteomes" id="UP000277498">
    <property type="component" value="Unassembled WGS sequence"/>
</dbReference>
<keyword evidence="13 22" id="KW-0067">ATP-binding</keyword>
<feature type="transmembrane region" description="Helical" evidence="24">
    <location>
        <begin position="42"/>
        <end position="60"/>
    </location>
</feature>
<dbReference type="InterPro" id="IPR036945">
    <property type="entry name" value="DAGK_sf"/>
</dbReference>
<keyword evidence="11 22" id="KW-0547">Nucleotide-binding</keyword>
<evidence type="ECO:0000256" key="18">
    <source>
        <dbReference type="ARBA" id="ARBA00023209"/>
    </source>
</evidence>
<evidence type="ECO:0000313" key="26">
    <source>
        <dbReference type="Proteomes" id="UP000277498"/>
    </source>
</evidence>
<dbReference type="GO" id="GO:0046872">
    <property type="term" value="F:metal ion binding"/>
    <property type="evidence" value="ECO:0007669"/>
    <property type="project" value="UniProtKB-KW"/>
</dbReference>
<dbReference type="Pfam" id="PF01219">
    <property type="entry name" value="DAGK_prokar"/>
    <property type="match status" value="1"/>
</dbReference>
<dbReference type="AlphaFoldDB" id="A0A3P5XUZ2"/>
<feature type="transmembrane region" description="Helical" evidence="24">
    <location>
        <begin position="107"/>
        <end position="128"/>
    </location>
</feature>
<organism evidence="25 26">
    <name type="scientific">Pseudogemmobacter humi</name>
    <dbReference type="NCBI Taxonomy" id="2483812"/>
    <lineage>
        <taxon>Bacteria</taxon>
        <taxon>Pseudomonadati</taxon>
        <taxon>Pseudomonadota</taxon>
        <taxon>Alphaproteobacteria</taxon>
        <taxon>Rhodobacterales</taxon>
        <taxon>Paracoccaceae</taxon>
        <taxon>Pseudogemmobacter</taxon>
    </lineage>
</organism>
<proteinExistence type="inferred from homology"/>
<protein>
    <recommendedName>
        <fullName evidence="4 24">Diacylglycerol kinase</fullName>
        <ecNumber evidence="3 24">2.7.1.107</ecNumber>
    </recommendedName>
</protein>
<evidence type="ECO:0000256" key="24">
    <source>
        <dbReference type="RuleBase" id="RU363065"/>
    </source>
</evidence>
<comment type="catalytic activity">
    <reaction evidence="24">
        <text>a 1,2-diacyl-sn-glycerol + ATP = a 1,2-diacyl-sn-glycero-3-phosphate + ADP + H(+)</text>
        <dbReference type="Rhea" id="RHEA:10272"/>
        <dbReference type="ChEBI" id="CHEBI:15378"/>
        <dbReference type="ChEBI" id="CHEBI:17815"/>
        <dbReference type="ChEBI" id="CHEBI:30616"/>
        <dbReference type="ChEBI" id="CHEBI:58608"/>
        <dbReference type="ChEBI" id="CHEBI:456216"/>
        <dbReference type="EC" id="2.7.1.107"/>
    </reaction>
</comment>
<evidence type="ECO:0000256" key="1">
    <source>
        <dbReference type="ARBA" id="ARBA00004429"/>
    </source>
</evidence>
<reference evidence="25 26" key="1">
    <citation type="submission" date="2018-11" db="EMBL/GenBank/DDBJ databases">
        <authorList>
            <person name="Criscuolo A."/>
        </authorList>
    </citation>
    <scope>NUCLEOTIDE SEQUENCE [LARGE SCALE GENOMIC DNA]</scope>
    <source>
        <strain evidence="25">ACIP111625</strain>
    </source>
</reference>
<keyword evidence="18" id="KW-0594">Phospholipid biosynthesis</keyword>
<name>A0A3P5XUZ2_9RHOB</name>
<feature type="binding site" evidence="21">
    <location>
        <position position="80"/>
    </location>
    <ligand>
        <name>substrate</name>
    </ligand>
</feature>
<keyword evidence="14 23" id="KW-0460">Magnesium</keyword>
<keyword evidence="6" id="KW-0444">Lipid biosynthesis</keyword>
<gene>
    <name evidence="25" type="primary">dgkA_1</name>
    <name evidence="25" type="ORF">XINFAN_03477</name>
</gene>
<evidence type="ECO:0000256" key="7">
    <source>
        <dbReference type="ARBA" id="ARBA00022519"/>
    </source>
</evidence>
<evidence type="ECO:0000256" key="8">
    <source>
        <dbReference type="ARBA" id="ARBA00022679"/>
    </source>
</evidence>
<dbReference type="GO" id="GO:0006654">
    <property type="term" value="P:phosphatidic acid biosynthetic process"/>
    <property type="evidence" value="ECO:0007669"/>
    <property type="project" value="InterPro"/>
</dbReference>
<keyword evidence="9 24" id="KW-0812">Transmembrane</keyword>
<evidence type="ECO:0000256" key="13">
    <source>
        <dbReference type="ARBA" id="ARBA00022840"/>
    </source>
</evidence>
<evidence type="ECO:0000256" key="9">
    <source>
        <dbReference type="ARBA" id="ARBA00022692"/>
    </source>
</evidence>
<dbReference type="InterPro" id="IPR000829">
    <property type="entry name" value="DAGK"/>
</dbReference>
<keyword evidence="15 24" id="KW-1133">Transmembrane helix</keyword>
<feature type="binding site" evidence="21">
    <location>
        <begin position="41"/>
        <end position="45"/>
    </location>
    <ligand>
        <name>substrate</name>
    </ligand>
</feature>
<feature type="binding site" evidence="22">
    <location>
        <begin position="105"/>
        <end position="106"/>
    </location>
    <ligand>
        <name>ATP</name>
        <dbReference type="ChEBI" id="CHEBI:30616"/>
    </ligand>
</feature>
<feature type="binding site" evidence="22">
    <location>
        <position position="87"/>
    </location>
    <ligand>
        <name>ATP</name>
        <dbReference type="ChEBI" id="CHEBI:30616"/>
    </ligand>
</feature>
<keyword evidence="17 24" id="KW-0472">Membrane</keyword>
<keyword evidence="12 24" id="KW-0418">Kinase</keyword>
<feature type="transmembrane region" description="Helical" evidence="24">
    <location>
        <begin position="66"/>
        <end position="86"/>
    </location>
</feature>
<dbReference type="PANTHER" id="PTHR34299">
    <property type="entry name" value="DIACYLGLYCEROL KINASE"/>
    <property type="match status" value="1"/>
</dbReference>
<dbReference type="GO" id="GO:0005524">
    <property type="term" value="F:ATP binding"/>
    <property type="evidence" value="ECO:0007669"/>
    <property type="project" value="UniProtKB-KW"/>
</dbReference>
<evidence type="ECO:0000256" key="21">
    <source>
        <dbReference type="PIRSR" id="PIRSR600829-2"/>
    </source>
</evidence>
<feature type="binding site" evidence="21">
    <location>
        <position position="109"/>
    </location>
    <ligand>
        <name>substrate</name>
    </ligand>
</feature>
<evidence type="ECO:0000256" key="20">
    <source>
        <dbReference type="PIRSR" id="PIRSR600829-1"/>
    </source>
</evidence>
<keyword evidence="26" id="KW-1185">Reference proteome</keyword>
<feature type="binding site" evidence="23">
    <location>
        <position position="87"/>
    </location>
    <ligand>
        <name>a divalent metal cation</name>
        <dbReference type="ChEBI" id="CHEBI:60240"/>
    </ligand>
</feature>
<evidence type="ECO:0000256" key="19">
    <source>
        <dbReference type="ARBA" id="ARBA00023264"/>
    </source>
</evidence>
<dbReference type="RefSeq" id="WP_233352323.1">
    <property type="nucleotide sequence ID" value="NZ_UXAW01000096.1"/>
</dbReference>
<dbReference type="PANTHER" id="PTHR34299:SF1">
    <property type="entry name" value="DIACYLGLYCEROL KINASE"/>
    <property type="match status" value="1"/>
</dbReference>
<evidence type="ECO:0000256" key="14">
    <source>
        <dbReference type="ARBA" id="ARBA00022842"/>
    </source>
</evidence>
<evidence type="ECO:0000256" key="10">
    <source>
        <dbReference type="ARBA" id="ARBA00022723"/>
    </source>
</evidence>
<dbReference type="GO" id="GO:0005886">
    <property type="term" value="C:plasma membrane"/>
    <property type="evidence" value="ECO:0007669"/>
    <property type="project" value="UniProtKB-SubCell"/>
</dbReference>
<keyword evidence="16 24" id="KW-0443">Lipid metabolism</keyword>
<keyword evidence="10 23" id="KW-0479">Metal-binding</keyword>
<evidence type="ECO:0000256" key="6">
    <source>
        <dbReference type="ARBA" id="ARBA00022516"/>
    </source>
</evidence>
<keyword evidence="8 24" id="KW-0808">Transferase</keyword>
<evidence type="ECO:0000256" key="11">
    <source>
        <dbReference type="ARBA" id="ARBA00022741"/>
    </source>
</evidence>
<dbReference type="InterPro" id="IPR033718">
    <property type="entry name" value="DAGK_prok"/>
</dbReference>
<evidence type="ECO:0000256" key="2">
    <source>
        <dbReference type="ARBA" id="ARBA00005967"/>
    </source>
</evidence>
<evidence type="ECO:0000256" key="23">
    <source>
        <dbReference type="PIRSR" id="PIRSR600829-4"/>
    </source>
</evidence>
<feature type="binding site" evidence="22">
    <location>
        <position position="28"/>
    </location>
    <ligand>
        <name>ATP</name>
        <dbReference type="ChEBI" id="CHEBI:30616"/>
    </ligand>
</feature>
<keyword evidence="19 24" id="KW-1208">Phospholipid metabolism</keyword>
<dbReference type="CDD" id="cd14264">
    <property type="entry name" value="DAGK_IM"/>
    <property type="match status" value="1"/>
</dbReference>
<dbReference type="PROSITE" id="PS01069">
    <property type="entry name" value="DAGK_PROKAR"/>
    <property type="match status" value="1"/>
</dbReference>
<keyword evidence="5" id="KW-1003">Cell membrane</keyword>
<dbReference type="Gene3D" id="1.10.287.3610">
    <property type="match status" value="1"/>
</dbReference>
<feature type="binding site" evidence="23">
    <location>
        <position position="39"/>
    </location>
    <ligand>
        <name>a divalent metal cation</name>
        <dbReference type="ChEBI" id="CHEBI:60240"/>
    </ligand>
</feature>
<sequence>MPSSAPGGSPQKPPRTTGFAHFRDATRYSGAGLRRLLRESAFRQELIIGLLALAGLALWGADGAELAVFAVLLLILIAVEALNTAIETLVDHLSPGWSEFARDAKDLGSLAVAAVVAAMTLWLARVLFF</sequence>
<evidence type="ECO:0000313" key="25">
    <source>
        <dbReference type="EMBL" id="VDC32886.1"/>
    </source>
</evidence>
<accession>A0A3P5XUZ2</accession>
<evidence type="ECO:0000256" key="3">
    <source>
        <dbReference type="ARBA" id="ARBA00012133"/>
    </source>
</evidence>
<keyword evidence="7 24" id="KW-0997">Cell inner membrane</keyword>
<evidence type="ECO:0000256" key="4">
    <source>
        <dbReference type="ARBA" id="ARBA00017575"/>
    </source>
</evidence>
<evidence type="ECO:0000256" key="17">
    <source>
        <dbReference type="ARBA" id="ARBA00023136"/>
    </source>
</evidence>
<feature type="binding site" evidence="22">
    <location>
        <position position="39"/>
    </location>
    <ligand>
        <name>ATP</name>
        <dbReference type="ChEBI" id="CHEBI:30616"/>
    </ligand>
</feature>
<evidence type="ECO:0000256" key="12">
    <source>
        <dbReference type="ARBA" id="ARBA00022777"/>
    </source>
</evidence>